<dbReference type="AlphaFoldDB" id="A0A803QSD4"/>
<protein>
    <submittedName>
        <fullName evidence="2">Uncharacterized protein</fullName>
    </submittedName>
</protein>
<dbReference type="EnsemblPlants" id="evm.model.ctgX4.6">
    <property type="protein sequence ID" value="cds.evm.model.ctgX4.6"/>
    <property type="gene ID" value="evm.TU.ctgX4.6"/>
</dbReference>
<keyword evidence="3" id="KW-1185">Reference proteome</keyword>
<evidence type="ECO:0000256" key="1">
    <source>
        <dbReference type="SAM" id="MobiDB-lite"/>
    </source>
</evidence>
<proteinExistence type="predicted"/>
<evidence type="ECO:0000313" key="2">
    <source>
        <dbReference type="EnsemblPlants" id="cds.evm.model.ctgX4.6"/>
    </source>
</evidence>
<reference evidence="2" key="1">
    <citation type="submission" date="2021-03" db="UniProtKB">
        <authorList>
            <consortium name="EnsemblPlants"/>
        </authorList>
    </citation>
    <scope>IDENTIFICATION</scope>
</reference>
<dbReference type="Proteomes" id="UP000596661">
    <property type="component" value="Unassembled WGS sequence"/>
</dbReference>
<feature type="compositionally biased region" description="Polar residues" evidence="1">
    <location>
        <begin position="1"/>
        <end position="12"/>
    </location>
</feature>
<sequence>CRSNSKFRSSMQMHADAGRGSLTNHEPRPRVKVQVTDLDAVSVRIWNAGAVLPYGSGSKLGF</sequence>
<organism evidence="2 3">
    <name type="scientific">Cannabis sativa</name>
    <name type="common">Hemp</name>
    <name type="synonym">Marijuana</name>
    <dbReference type="NCBI Taxonomy" id="3483"/>
    <lineage>
        <taxon>Eukaryota</taxon>
        <taxon>Viridiplantae</taxon>
        <taxon>Streptophyta</taxon>
        <taxon>Embryophyta</taxon>
        <taxon>Tracheophyta</taxon>
        <taxon>Spermatophyta</taxon>
        <taxon>Magnoliopsida</taxon>
        <taxon>eudicotyledons</taxon>
        <taxon>Gunneridae</taxon>
        <taxon>Pentapetalae</taxon>
        <taxon>rosids</taxon>
        <taxon>fabids</taxon>
        <taxon>Rosales</taxon>
        <taxon>Cannabaceae</taxon>
        <taxon>Cannabis</taxon>
    </lineage>
</organism>
<name>A0A803QSD4_CANSA</name>
<dbReference type="Gramene" id="evm.model.ctgX4.6">
    <property type="protein sequence ID" value="cds.evm.model.ctgX4.6"/>
    <property type="gene ID" value="evm.TU.ctgX4.6"/>
</dbReference>
<accession>A0A803QSD4</accession>
<feature type="region of interest" description="Disordered" evidence="1">
    <location>
        <begin position="1"/>
        <end position="28"/>
    </location>
</feature>
<evidence type="ECO:0000313" key="3">
    <source>
        <dbReference type="Proteomes" id="UP000596661"/>
    </source>
</evidence>